<evidence type="ECO:0000259" key="4">
    <source>
        <dbReference type="Pfam" id="PF00535"/>
    </source>
</evidence>
<dbReference type="PANTHER" id="PTHR43685:SF5">
    <property type="entry name" value="GLYCOSYLTRANSFERASE EPSE-RELATED"/>
    <property type="match status" value="1"/>
</dbReference>
<dbReference type="EMBL" id="AZEA01000036">
    <property type="protein sequence ID" value="KRK86643.1"/>
    <property type="molecule type" value="Genomic_DNA"/>
</dbReference>
<proteinExistence type="inferred from homology"/>
<evidence type="ECO:0000313" key="5">
    <source>
        <dbReference type="EMBL" id="KRK86643.1"/>
    </source>
</evidence>
<evidence type="ECO:0000313" key="6">
    <source>
        <dbReference type="Proteomes" id="UP000051581"/>
    </source>
</evidence>
<dbReference type="SUPFAM" id="SSF53448">
    <property type="entry name" value="Nucleotide-diphospho-sugar transferases"/>
    <property type="match status" value="1"/>
</dbReference>
<organism evidence="5 6">
    <name type="scientific">Lentilactobacillus sunkii DSM 19904</name>
    <dbReference type="NCBI Taxonomy" id="1423808"/>
    <lineage>
        <taxon>Bacteria</taxon>
        <taxon>Bacillati</taxon>
        <taxon>Bacillota</taxon>
        <taxon>Bacilli</taxon>
        <taxon>Lactobacillales</taxon>
        <taxon>Lactobacillaceae</taxon>
        <taxon>Lentilactobacillus</taxon>
    </lineage>
</organism>
<comment type="caution">
    <text evidence="5">The sequence shown here is derived from an EMBL/GenBank/DDBJ whole genome shotgun (WGS) entry which is preliminary data.</text>
</comment>
<gene>
    <name evidence="5" type="ORF">FD17_GL001866</name>
</gene>
<dbReference type="Pfam" id="PF00535">
    <property type="entry name" value="Glycos_transf_2"/>
    <property type="match status" value="1"/>
</dbReference>
<reference evidence="5 6" key="1">
    <citation type="journal article" date="2015" name="Genome Announc.">
        <title>Expanding the biotechnology potential of lactobacilli through comparative genomics of 213 strains and associated genera.</title>
        <authorList>
            <person name="Sun Z."/>
            <person name="Harris H.M."/>
            <person name="McCann A."/>
            <person name="Guo C."/>
            <person name="Argimon S."/>
            <person name="Zhang W."/>
            <person name="Yang X."/>
            <person name="Jeffery I.B."/>
            <person name="Cooney J.C."/>
            <person name="Kagawa T.F."/>
            <person name="Liu W."/>
            <person name="Song Y."/>
            <person name="Salvetti E."/>
            <person name="Wrobel A."/>
            <person name="Rasinkangas P."/>
            <person name="Parkhill J."/>
            <person name="Rea M.C."/>
            <person name="O'Sullivan O."/>
            <person name="Ritari J."/>
            <person name="Douillard F.P."/>
            <person name="Paul Ross R."/>
            <person name="Yang R."/>
            <person name="Briner A.E."/>
            <person name="Felis G.E."/>
            <person name="de Vos W.M."/>
            <person name="Barrangou R."/>
            <person name="Klaenhammer T.R."/>
            <person name="Caufield P.W."/>
            <person name="Cui Y."/>
            <person name="Zhang H."/>
            <person name="O'Toole P.W."/>
        </authorList>
    </citation>
    <scope>NUCLEOTIDE SEQUENCE [LARGE SCALE GENOMIC DNA]</scope>
    <source>
        <strain evidence="5 6">DSM 19904</strain>
    </source>
</reference>
<dbReference type="AlphaFoldDB" id="A0A0R1KYU7"/>
<protein>
    <submittedName>
        <fullName evidence="5">Glycosyltransferase</fullName>
    </submittedName>
</protein>
<dbReference type="OrthoDB" id="9815829at2"/>
<dbReference type="PANTHER" id="PTHR43685">
    <property type="entry name" value="GLYCOSYLTRANSFERASE"/>
    <property type="match status" value="1"/>
</dbReference>
<evidence type="ECO:0000256" key="2">
    <source>
        <dbReference type="ARBA" id="ARBA00022676"/>
    </source>
</evidence>
<dbReference type="PATRIC" id="fig|1423808.3.peg.1890"/>
<dbReference type="Proteomes" id="UP000051581">
    <property type="component" value="Unassembled WGS sequence"/>
</dbReference>
<evidence type="ECO:0000256" key="1">
    <source>
        <dbReference type="ARBA" id="ARBA00006739"/>
    </source>
</evidence>
<dbReference type="RefSeq" id="WP_057826460.1">
    <property type="nucleotide sequence ID" value="NZ_AZEA01000036.1"/>
</dbReference>
<dbReference type="InterPro" id="IPR050834">
    <property type="entry name" value="Glycosyltransf_2"/>
</dbReference>
<dbReference type="Gene3D" id="3.90.550.10">
    <property type="entry name" value="Spore Coat Polysaccharide Biosynthesis Protein SpsA, Chain A"/>
    <property type="match status" value="1"/>
</dbReference>
<keyword evidence="2" id="KW-0328">Glycosyltransferase</keyword>
<dbReference type="InterPro" id="IPR001173">
    <property type="entry name" value="Glyco_trans_2-like"/>
</dbReference>
<sequence>MISSNFSLLMSVYKNDNPGFLRMALNSVYNQSICPKEIILVQDGPIPLSLSKVINDFAFKNRNIISLIFPVNHGLGYALRKGSQYVSTEWLARMDADDINLPNRFELQINYLKKHPETVLLGGQICEFKNDYCKILSRRLVPVDSKQISEFIKWRNPFNHVTVMIKVKAIREAGNYQNIGGFEDYDLWNRMIVRGYAFHNLPDDLVLVRVGDGMYERRGGIKYFQRYIKLKSNSKKLGIINRKEKIISDTIMMFNIIIPKKMRAFLYNRILRH</sequence>
<comment type="similarity">
    <text evidence="1">Belongs to the glycosyltransferase 2 family.</text>
</comment>
<evidence type="ECO:0000256" key="3">
    <source>
        <dbReference type="ARBA" id="ARBA00022679"/>
    </source>
</evidence>
<keyword evidence="6" id="KW-1185">Reference proteome</keyword>
<dbReference type="InterPro" id="IPR029044">
    <property type="entry name" value="Nucleotide-diphossugar_trans"/>
</dbReference>
<accession>A0A0R1KYU7</accession>
<keyword evidence="3 5" id="KW-0808">Transferase</keyword>
<feature type="domain" description="Glycosyltransferase 2-like" evidence="4">
    <location>
        <begin position="8"/>
        <end position="158"/>
    </location>
</feature>
<name>A0A0R1KYU7_9LACO</name>
<dbReference type="GO" id="GO:0016757">
    <property type="term" value="F:glycosyltransferase activity"/>
    <property type="evidence" value="ECO:0007669"/>
    <property type="project" value="UniProtKB-KW"/>
</dbReference>